<dbReference type="Proteomes" id="UP000780801">
    <property type="component" value="Unassembled WGS sequence"/>
</dbReference>
<evidence type="ECO:0000256" key="2">
    <source>
        <dbReference type="ARBA" id="ARBA00009884"/>
    </source>
</evidence>
<reference evidence="7" key="1">
    <citation type="journal article" date="2020" name="Fungal Divers.">
        <title>Resolving the Mortierellaceae phylogeny through synthesis of multi-gene phylogenetics and phylogenomics.</title>
        <authorList>
            <person name="Vandepol N."/>
            <person name="Liber J."/>
            <person name="Desiro A."/>
            <person name="Na H."/>
            <person name="Kennedy M."/>
            <person name="Barry K."/>
            <person name="Grigoriev I.V."/>
            <person name="Miller A.N."/>
            <person name="O'Donnell K."/>
            <person name="Stajich J.E."/>
            <person name="Bonito G."/>
        </authorList>
    </citation>
    <scope>NUCLEOTIDE SEQUENCE</scope>
    <source>
        <strain evidence="7">KOD1015</strain>
    </source>
</reference>
<dbReference type="InterPro" id="IPR001619">
    <property type="entry name" value="Sec1-like"/>
</dbReference>
<dbReference type="InterPro" id="IPR027482">
    <property type="entry name" value="Sec1-like_dom2"/>
</dbReference>
<proteinExistence type="inferred from homology"/>
<keyword evidence="8" id="KW-1185">Reference proteome</keyword>
<dbReference type="InterPro" id="IPR043127">
    <property type="entry name" value="Sec-1-like_dom3a"/>
</dbReference>
<dbReference type="PANTHER" id="PTHR11679">
    <property type="entry name" value="VESICLE PROTEIN SORTING-ASSOCIATED"/>
    <property type="match status" value="1"/>
</dbReference>
<dbReference type="InterPro" id="IPR036045">
    <property type="entry name" value="Sec1-like_sf"/>
</dbReference>
<evidence type="ECO:0000256" key="5">
    <source>
        <dbReference type="ARBA" id="ARBA00023136"/>
    </source>
</evidence>
<evidence type="ECO:0000256" key="4">
    <source>
        <dbReference type="ARBA" id="ARBA00022927"/>
    </source>
</evidence>
<dbReference type="AlphaFoldDB" id="A0A9P6FML6"/>
<comment type="subcellular location">
    <subcellularLocation>
        <location evidence="1">Endomembrane system</location>
        <topology evidence="1">Peripheral membrane protein</topology>
    </subcellularLocation>
</comment>
<evidence type="ECO:0000313" key="7">
    <source>
        <dbReference type="EMBL" id="KAF9577476.1"/>
    </source>
</evidence>
<comment type="similarity">
    <text evidence="2">Belongs to the STXBP/unc-18/SEC1 family.</text>
</comment>
<keyword evidence="3" id="KW-0813">Transport</keyword>
<evidence type="ECO:0000256" key="6">
    <source>
        <dbReference type="ARBA" id="ARBA00073001"/>
    </source>
</evidence>
<dbReference type="GO" id="GO:0015031">
    <property type="term" value="P:protein transport"/>
    <property type="evidence" value="ECO:0007669"/>
    <property type="project" value="UniProtKB-KW"/>
</dbReference>
<dbReference type="Gene3D" id="3.90.830.10">
    <property type="entry name" value="Syntaxin Binding Protein 1, Chain A, domain 2"/>
    <property type="match status" value="1"/>
</dbReference>
<dbReference type="GO" id="GO:0031410">
    <property type="term" value="C:cytoplasmic vesicle"/>
    <property type="evidence" value="ECO:0007669"/>
    <property type="project" value="UniProtKB-ARBA"/>
</dbReference>
<dbReference type="GO" id="GO:0012505">
    <property type="term" value="C:endomembrane system"/>
    <property type="evidence" value="ECO:0007669"/>
    <property type="project" value="UniProtKB-SubCell"/>
</dbReference>
<gene>
    <name evidence="7" type="primary">VPS45</name>
    <name evidence="7" type="ORF">BGW38_007284</name>
</gene>
<dbReference type="FunFam" id="3.90.830.10:FF:000002">
    <property type="entry name" value="Vacuolar protein sorting-associated protein 45"/>
    <property type="match status" value="1"/>
</dbReference>
<dbReference type="GO" id="GO:0016192">
    <property type="term" value="P:vesicle-mediated transport"/>
    <property type="evidence" value="ECO:0007669"/>
    <property type="project" value="InterPro"/>
</dbReference>
<comment type="caution">
    <text evidence="7">The sequence shown here is derived from an EMBL/GenBank/DDBJ whole genome shotgun (WGS) entry which is preliminary data.</text>
</comment>
<dbReference type="Pfam" id="PF00995">
    <property type="entry name" value="Sec1"/>
    <property type="match status" value="1"/>
</dbReference>
<dbReference type="OrthoDB" id="10266265at2759"/>
<dbReference type="EMBL" id="JAABOA010004779">
    <property type="protein sequence ID" value="KAF9577476.1"/>
    <property type="molecule type" value="Genomic_DNA"/>
</dbReference>
<accession>A0A9P6FML6</accession>
<evidence type="ECO:0000256" key="3">
    <source>
        <dbReference type="ARBA" id="ARBA00022448"/>
    </source>
</evidence>
<sequence length="324" mass="36879">MAKKLATEIQFQMQQENQLFDFRKPDTPPILMILDRKNDPVTPLLSQWTYQAMVHELMGIRNGRVDLSNVPDIRTELKEVVLSCDQDAFFQKNMYLNLGDLGANIKGYVEEYQTRTKSNMNIESITDMKRFVEDYPEFRKLSGNVSKHVTLVSELSHLVEQGNILEVSELEQSLACADSHNNDLKNLQRLISSPKVSNGSKIRLVSLYALRYEKFQGNALPSLIDLLHKNGLSEREVLGVENVYTQHQPQLAQIVEQLLKMRLKETSYPFVEANPAIRDRPQDIILFLVGGATFEEARYVAMLNSTNPGVRVILGGTTIHSSQR</sequence>
<dbReference type="Gene3D" id="3.40.50.1910">
    <property type="match status" value="1"/>
</dbReference>
<protein>
    <recommendedName>
        <fullName evidence="6">Vacuolar protein sorting-associated protein 45</fullName>
    </recommendedName>
</protein>
<evidence type="ECO:0000256" key="1">
    <source>
        <dbReference type="ARBA" id="ARBA00004184"/>
    </source>
</evidence>
<dbReference type="SUPFAM" id="SSF56815">
    <property type="entry name" value="Sec1/munc18-like (SM) proteins"/>
    <property type="match status" value="1"/>
</dbReference>
<evidence type="ECO:0000313" key="8">
    <source>
        <dbReference type="Proteomes" id="UP000780801"/>
    </source>
</evidence>
<organism evidence="7 8">
    <name type="scientific">Lunasporangiospora selenospora</name>
    <dbReference type="NCBI Taxonomy" id="979761"/>
    <lineage>
        <taxon>Eukaryota</taxon>
        <taxon>Fungi</taxon>
        <taxon>Fungi incertae sedis</taxon>
        <taxon>Mucoromycota</taxon>
        <taxon>Mortierellomycotina</taxon>
        <taxon>Mortierellomycetes</taxon>
        <taxon>Mortierellales</taxon>
        <taxon>Mortierellaceae</taxon>
        <taxon>Lunasporangiospora</taxon>
    </lineage>
</organism>
<keyword evidence="4" id="KW-0653">Protein transport</keyword>
<dbReference type="Gene3D" id="1.25.40.60">
    <property type="match status" value="1"/>
</dbReference>
<keyword evidence="5" id="KW-0472">Membrane</keyword>
<name>A0A9P6FML6_9FUNG</name>